<feature type="chain" id="PRO_5044873933" description="Glycine-rich protein" evidence="1">
    <location>
        <begin position="21"/>
        <end position="123"/>
    </location>
</feature>
<dbReference type="AlphaFoldDB" id="A0ABD3ENK2"/>
<dbReference type="PANTHER" id="PTHR34463:SF12">
    <property type="entry name" value="GLYCINE-RICH PROTEIN"/>
    <property type="match status" value="1"/>
</dbReference>
<evidence type="ECO:0000256" key="1">
    <source>
        <dbReference type="SAM" id="SignalP"/>
    </source>
</evidence>
<dbReference type="EMBL" id="JAVIJP010000001">
    <property type="protein sequence ID" value="KAL3655997.1"/>
    <property type="molecule type" value="Genomic_DNA"/>
</dbReference>
<evidence type="ECO:0000313" key="2">
    <source>
        <dbReference type="EMBL" id="KAL3655997.1"/>
    </source>
</evidence>
<gene>
    <name evidence="2" type="ORF">CASFOL_000393</name>
</gene>
<evidence type="ECO:0008006" key="4">
    <source>
        <dbReference type="Google" id="ProtNLM"/>
    </source>
</evidence>
<organism evidence="2 3">
    <name type="scientific">Castilleja foliolosa</name>
    <dbReference type="NCBI Taxonomy" id="1961234"/>
    <lineage>
        <taxon>Eukaryota</taxon>
        <taxon>Viridiplantae</taxon>
        <taxon>Streptophyta</taxon>
        <taxon>Embryophyta</taxon>
        <taxon>Tracheophyta</taxon>
        <taxon>Spermatophyta</taxon>
        <taxon>Magnoliopsida</taxon>
        <taxon>eudicotyledons</taxon>
        <taxon>Gunneridae</taxon>
        <taxon>Pentapetalae</taxon>
        <taxon>asterids</taxon>
        <taxon>lamiids</taxon>
        <taxon>Lamiales</taxon>
        <taxon>Orobanchaceae</taxon>
        <taxon>Pedicularideae</taxon>
        <taxon>Castillejinae</taxon>
        <taxon>Castilleja</taxon>
    </lineage>
</organism>
<name>A0ABD3ENK2_9LAMI</name>
<proteinExistence type="predicted"/>
<reference evidence="3" key="1">
    <citation type="journal article" date="2024" name="IScience">
        <title>Strigolactones Initiate the Formation of Haustorium-like Structures in Castilleja.</title>
        <authorList>
            <person name="Buerger M."/>
            <person name="Peterson D."/>
            <person name="Chory J."/>
        </authorList>
    </citation>
    <scope>NUCLEOTIDE SEQUENCE [LARGE SCALE GENOMIC DNA]</scope>
</reference>
<dbReference type="Proteomes" id="UP001632038">
    <property type="component" value="Unassembled WGS sequence"/>
</dbReference>
<dbReference type="PANTHER" id="PTHR34463">
    <property type="entry name" value="GLYCINE-RICH PROTEIN"/>
    <property type="match status" value="1"/>
</dbReference>
<keyword evidence="3" id="KW-1185">Reference proteome</keyword>
<sequence>MAKLYLTLLLALIVVAHATALNIPQTEDVTNPSPNALAPAKTTEALAAAAPADKGTAVGDEKNFISYGGVGGWGGVGGYMGVLPVIGGVGGVGGIGGIGGVGLGKVGGIGAAGGVGGVGGIIP</sequence>
<protein>
    <recommendedName>
        <fullName evidence="4">Glycine-rich protein</fullName>
    </recommendedName>
</protein>
<accession>A0ABD3ENK2</accession>
<comment type="caution">
    <text evidence="2">The sequence shown here is derived from an EMBL/GenBank/DDBJ whole genome shotgun (WGS) entry which is preliminary data.</text>
</comment>
<keyword evidence="1" id="KW-0732">Signal</keyword>
<feature type="signal peptide" evidence="1">
    <location>
        <begin position="1"/>
        <end position="20"/>
    </location>
</feature>
<evidence type="ECO:0000313" key="3">
    <source>
        <dbReference type="Proteomes" id="UP001632038"/>
    </source>
</evidence>